<feature type="non-terminal residue" evidence="1">
    <location>
        <position position="43"/>
    </location>
</feature>
<keyword evidence="2" id="KW-1185">Reference proteome</keyword>
<accession>A0ACA9SYT3</accession>
<protein>
    <submittedName>
        <fullName evidence="1">35527_t:CDS:1</fullName>
    </submittedName>
</protein>
<evidence type="ECO:0000313" key="2">
    <source>
        <dbReference type="Proteomes" id="UP000789920"/>
    </source>
</evidence>
<feature type="non-terminal residue" evidence="1">
    <location>
        <position position="1"/>
    </location>
</feature>
<organism evidence="1 2">
    <name type="scientific">Racocetra persica</name>
    <dbReference type="NCBI Taxonomy" id="160502"/>
    <lineage>
        <taxon>Eukaryota</taxon>
        <taxon>Fungi</taxon>
        <taxon>Fungi incertae sedis</taxon>
        <taxon>Mucoromycota</taxon>
        <taxon>Glomeromycotina</taxon>
        <taxon>Glomeromycetes</taxon>
        <taxon>Diversisporales</taxon>
        <taxon>Gigasporaceae</taxon>
        <taxon>Racocetra</taxon>
    </lineage>
</organism>
<proteinExistence type="predicted"/>
<evidence type="ECO:0000313" key="1">
    <source>
        <dbReference type="EMBL" id="CAG8852278.1"/>
    </source>
</evidence>
<dbReference type="EMBL" id="CAJVQC010181051">
    <property type="protein sequence ID" value="CAG8852278.1"/>
    <property type="molecule type" value="Genomic_DNA"/>
</dbReference>
<gene>
    <name evidence="1" type="ORF">RPERSI_LOCUS36995</name>
</gene>
<sequence length="43" mass="5093">LKNYFQCSDHPNSFRSSFILKYYGITQHSETKNYMIVMAFAPN</sequence>
<comment type="caution">
    <text evidence="1">The sequence shown here is derived from an EMBL/GenBank/DDBJ whole genome shotgun (WGS) entry which is preliminary data.</text>
</comment>
<dbReference type="Proteomes" id="UP000789920">
    <property type="component" value="Unassembled WGS sequence"/>
</dbReference>
<name>A0ACA9SYT3_9GLOM</name>
<reference evidence="1" key="1">
    <citation type="submission" date="2021-06" db="EMBL/GenBank/DDBJ databases">
        <authorList>
            <person name="Kallberg Y."/>
            <person name="Tangrot J."/>
            <person name="Rosling A."/>
        </authorList>
    </citation>
    <scope>NUCLEOTIDE SEQUENCE</scope>
    <source>
        <strain evidence="1">MA461A</strain>
    </source>
</reference>